<dbReference type="InterPro" id="IPR007627">
    <property type="entry name" value="RNA_pol_sigma70_r2"/>
</dbReference>
<dbReference type="InterPro" id="IPR013249">
    <property type="entry name" value="RNA_pol_sigma70_r4_t2"/>
</dbReference>
<keyword evidence="2" id="KW-0805">Transcription regulation</keyword>
<name>A0A0G0T3X6_9BACT</name>
<feature type="domain" description="RNA polymerase sigma factor 70 region 4 type 2" evidence="7">
    <location>
        <begin position="120"/>
        <end position="171"/>
    </location>
</feature>
<evidence type="ECO:0000313" key="9">
    <source>
        <dbReference type="Proteomes" id="UP000034881"/>
    </source>
</evidence>
<evidence type="ECO:0000313" key="8">
    <source>
        <dbReference type="EMBL" id="KKR41800.1"/>
    </source>
</evidence>
<reference evidence="8 9" key="1">
    <citation type="journal article" date="2015" name="Nature">
        <title>rRNA introns, odd ribosomes, and small enigmatic genomes across a large radiation of phyla.</title>
        <authorList>
            <person name="Brown C.T."/>
            <person name="Hug L.A."/>
            <person name="Thomas B.C."/>
            <person name="Sharon I."/>
            <person name="Castelle C.J."/>
            <person name="Singh A."/>
            <person name="Wilkins M.J."/>
            <person name="Williams K.H."/>
            <person name="Banfield J.F."/>
        </authorList>
    </citation>
    <scope>NUCLEOTIDE SEQUENCE [LARGE SCALE GENOMIC DNA]</scope>
</reference>
<keyword evidence="4" id="KW-0238">DNA-binding</keyword>
<dbReference type="AlphaFoldDB" id="A0A0G0T3X6"/>
<protein>
    <submittedName>
        <fullName evidence="8">RNA polymerase, sigma-24 subunit, ECF subfamily</fullName>
    </submittedName>
</protein>
<dbReference type="Proteomes" id="UP000034881">
    <property type="component" value="Unassembled WGS sequence"/>
</dbReference>
<evidence type="ECO:0000259" key="7">
    <source>
        <dbReference type="Pfam" id="PF08281"/>
    </source>
</evidence>
<dbReference type="GO" id="GO:0006352">
    <property type="term" value="P:DNA-templated transcription initiation"/>
    <property type="evidence" value="ECO:0007669"/>
    <property type="project" value="InterPro"/>
</dbReference>
<keyword evidence="3" id="KW-0731">Sigma factor</keyword>
<evidence type="ECO:0000256" key="2">
    <source>
        <dbReference type="ARBA" id="ARBA00023015"/>
    </source>
</evidence>
<dbReference type="NCBIfam" id="TIGR02937">
    <property type="entry name" value="sigma70-ECF"/>
    <property type="match status" value="1"/>
</dbReference>
<dbReference type="SUPFAM" id="SSF88659">
    <property type="entry name" value="Sigma3 and sigma4 domains of RNA polymerase sigma factors"/>
    <property type="match status" value="1"/>
</dbReference>
<dbReference type="InterPro" id="IPR036388">
    <property type="entry name" value="WH-like_DNA-bd_sf"/>
</dbReference>
<dbReference type="Gene3D" id="1.10.10.10">
    <property type="entry name" value="Winged helix-like DNA-binding domain superfamily/Winged helix DNA-binding domain"/>
    <property type="match status" value="1"/>
</dbReference>
<dbReference type="InterPro" id="IPR013325">
    <property type="entry name" value="RNA_pol_sigma_r2"/>
</dbReference>
<comment type="similarity">
    <text evidence="1">Belongs to the sigma-70 factor family. ECF subfamily.</text>
</comment>
<sequence>METEILYLVRQSKKGRKEAFGKLYTLYLKKVYRFIYYMVYDTAVAQDLTQDTFFKVWRSISGFREDKGTFSGYLFAIARNVVIDYSRKKKESRIGPEMEDNIASSEDIEEQLVAEENRKDVQNSLQKLDGDSRQLIIFRYFEELSISQIGEVLGKKDGNVRVLIFRALKKLKKIMGGK</sequence>
<evidence type="ECO:0000259" key="6">
    <source>
        <dbReference type="Pfam" id="PF04542"/>
    </source>
</evidence>
<evidence type="ECO:0000256" key="4">
    <source>
        <dbReference type="ARBA" id="ARBA00023125"/>
    </source>
</evidence>
<dbReference type="PANTHER" id="PTHR43133">
    <property type="entry name" value="RNA POLYMERASE ECF-TYPE SIGMA FACTO"/>
    <property type="match status" value="1"/>
</dbReference>
<dbReference type="PANTHER" id="PTHR43133:SF8">
    <property type="entry name" value="RNA POLYMERASE SIGMA FACTOR HI_1459-RELATED"/>
    <property type="match status" value="1"/>
</dbReference>
<accession>A0A0G0T3X6</accession>
<dbReference type="SUPFAM" id="SSF88946">
    <property type="entry name" value="Sigma2 domain of RNA polymerase sigma factors"/>
    <property type="match status" value="1"/>
</dbReference>
<dbReference type="EMBL" id="LBYB01000006">
    <property type="protein sequence ID" value="KKR41800.1"/>
    <property type="molecule type" value="Genomic_DNA"/>
</dbReference>
<dbReference type="InterPro" id="IPR014284">
    <property type="entry name" value="RNA_pol_sigma-70_dom"/>
</dbReference>
<evidence type="ECO:0000256" key="5">
    <source>
        <dbReference type="ARBA" id="ARBA00023163"/>
    </source>
</evidence>
<proteinExistence type="inferred from homology"/>
<feature type="domain" description="RNA polymerase sigma-70 region 2" evidence="6">
    <location>
        <begin position="23"/>
        <end position="90"/>
    </location>
</feature>
<dbReference type="InterPro" id="IPR013324">
    <property type="entry name" value="RNA_pol_sigma_r3/r4-like"/>
</dbReference>
<evidence type="ECO:0000256" key="1">
    <source>
        <dbReference type="ARBA" id="ARBA00010641"/>
    </source>
</evidence>
<organism evidence="8 9">
    <name type="scientific">Candidatus Daviesbacteria bacterium GW2011_GWC2_40_12</name>
    <dbReference type="NCBI Taxonomy" id="1618431"/>
    <lineage>
        <taxon>Bacteria</taxon>
        <taxon>Candidatus Daviesiibacteriota</taxon>
    </lineage>
</organism>
<dbReference type="Pfam" id="PF08281">
    <property type="entry name" value="Sigma70_r4_2"/>
    <property type="match status" value="1"/>
</dbReference>
<dbReference type="GO" id="GO:0003677">
    <property type="term" value="F:DNA binding"/>
    <property type="evidence" value="ECO:0007669"/>
    <property type="project" value="UniProtKB-KW"/>
</dbReference>
<keyword evidence="5" id="KW-0804">Transcription</keyword>
<evidence type="ECO:0000256" key="3">
    <source>
        <dbReference type="ARBA" id="ARBA00023082"/>
    </source>
</evidence>
<dbReference type="InterPro" id="IPR039425">
    <property type="entry name" value="RNA_pol_sigma-70-like"/>
</dbReference>
<comment type="caution">
    <text evidence="8">The sequence shown here is derived from an EMBL/GenBank/DDBJ whole genome shotgun (WGS) entry which is preliminary data.</text>
</comment>
<dbReference type="Gene3D" id="1.10.1740.10">
    <property type="match status" value="1"/>
</dbReference>
<dbReference type="Pfam" id="PF04542">
    <property type="entry name" value="Sigma70_r2"/>
    <property type="match status" value="1"/>
</dbReference>
<dbReference type="GO" id="GO:0016987">
    <property type="term" value="F:sigma factor activity"/>
    <property type="evidence" value="ECO:0007669"/>
    <property type="project" value="UniProtKB-KW"/>
</dbReference>
<dbReference type="CDD" id="cd06171">
    <property type="entry name" value="Sigma70_r4"/>
    <property type="match status" value="1"/>
</dbReference>
<gene>
    <name evidence="8" type="ORF">UT77_C0006G0032</name>
</gene>